<reference key="2">
    <citation type="submission" date="2011-05" db="EMBL/GenBank/DDBJ databases">
        <title>Complete genome sequence of the aerobic marine methanotroph Methylomonas methanica MC09.</title>
        <authorList>
            <person name="Boden R."/>
            <person name="Cunliffe M."/>
            <person name="Scanlan J."/>
            <person name="Moussard H."/>
            <person name="Kits K.D."/>
            <person name="Klotz M."/>
            <person name="Jetten M."/>
            <person name="Vuilleumier S."/>
            <person name="Han J."/>
            <person name="Peters L."/>
            <person name="Mikhailova N."/>
            <person name="Teshima H."/>
            <person name="Tapia R."/>
            <person name="Kyrpides N."/>
            <person name="Ivanova N."/>
            <person name="Pagani I."/>
            <person name="Cheng J.-F."/>
            <person name="Goodwin L."/>
            <person name="Han C."/>
            <person name="Hauser L."/>
            <person name="Land M."/>
            <person name="Lapidus A."/>
            <person name="Lucas S."/>
            <person name="Pitluck S."/>
            <person name="Woyke T."/>
            <person name="Stein L.Y."/>
            <person name="Murrell C."/>
        </authorList>
    </citation>
    <scope>NUCLEOTIDE SEQUENCE</scope>
    <source>
        <strain>MC09</strain>
    </source>
</reference>
<evidence type="ECO:0000313" key="2">
    <source>
        <dbReference type="EMBL" id="AEF98607.1"/>
    </source>
</evidence>
<keyword evidence="1" id="KW-1133">Transmembrane helix</keyword>
<keyword evidence="1" id="KW-0472">Membrane</keyword>
<dbReference type="eggNOG" id="COG3247">
    <property type="taxonomic scope" value="Bacteria"/>
</dbReference>
<evidence type="ECO:0000313" key="3">
    <source>
        <dbReference type="Proteomes" id="UP000008888"/>
    </source>
</evidence>
<accession>F9ZYR1</accession>
<reference evidence="2 3" key="1">
    <citation type="journal article" date="2011" name="J. Bacteriol.">
        <title>Complete Genome Sequence of the Aerobic Marine Methanotroph Methylomonas methanica MC09.</title>
        <authorList>
            <person name="Boden R."/>
            <person name="Cunliffe M."/>
            <person name="Scanlan J."/>
            <person name="Moussard H."/>
            <person name="Kits K.D."/>
            <person name="Klotz M.G."/>
            <person name="Jetten M.S."/>
            <person name="Vuilleumier S."/>
            <person name="Han J."/>
            <person name="Peters L."/>
            <person name="Mikhailova N."/>
            <person name="Teshima H."/>
            <person name="Tapia R."/>
            <person name="Kyrpides N."/>
            <person name="Ivanova N."/>
            <person name="Pagani I."/>
            <person name="Cheng J.F."/>
            <person name="Goodwin L."/>
            <person name="Han C."/>
            <person name="Hauser L."/>
            <person name="Land M.L."/>
            <person name="Lapidus A."/>
            <person name="Lucas S."/>
            <person name="Pitluck S."/>
            <person name="Woyke T."/>
            <person name="Stein L."/>
            <person name="Murrell J.C."/>
        </authorList>
    </citation>
    <scope>NUCLEOTIDE SEQUENCE [LARGE SCALE GENOMIC DNA]</scope>
    <source>
        <strain evidence="2 3">MC09</strain>
    </source>
</reference>
<dbReference type="EMBL" id="CP002738">
    <property type="protein sequence ID" value="AEF98607.1"/>
    <property type="molecule type" value="Genomic_DNA"/>
</dbReference>
<evidence type="ECO:0000256" key="1">
    <source>
        <dbReference type="SAM" id="Phobius"/>
    </source>
</evidence>
<dbReference type="AlphaFoldDB" id="F9ZYR1"/>
<organism evidence="2 3">
    <name type="scientific">Methylomonas methanica (strain DSM 25384 / MC09)</name>
    <dbReference type="NCBI Taxonomy" id="857087"/>
    <lineage>
        <taxon>Bacteria</taxon>
        <taxon>Pseudomonadati</taxon>
        <taxon>Pseudomonadota</taxon>
        <taxon>Gammaproteobacteria</taxon>
        <taxon>Methylococcales</taxon>
        <taxon>Methylococcaceae</taxon>
        <taxon>Methylomonas</taxon>
    </lineage>
</organism>
<feature type="transmembrane region" description="Helical" evidence="1">
    <location>
        <begin position="76"/>
        <end position="99"/>
    </location>
</feature>
<feature type="transmembrane region" description="Helical" evidence="1">
    <location>
        <begin position="21"/>
        <end position="39"/>
    </location>
</feature>
<feature type="transmembrane region" description="Helical" evidence="1">
    <location>
        <begin position="105"/>
        <end position="126"/>
    </location>
</feature>
<feature type="transmembrane region" description="Helical" evidence="1">
    <location>
        <begin position="138"/>
        <end position="156"/>
    </location>
</feature>
<dbReference type="Proteomes" id="UP000008888">
    <property type="component" value="Chromosome"/>
</dbReference>
<gene>
    <name evidence="2" type="ordered locus">Metme_0158</name>
</gene>
<reference evidence="3" key="3">
    <citation type="submission" date="2011-05" db="EMBL/GenBank/DDBJ databases">
        <title>Complete sequence of Methylomonas methanica MC09.</title>
        <authorList>
            <consortium name="US DOE Joint Genome Institute"/>
            <person name="Lucas S."/>
            <person name="Han J."/>
            <person name="Lapidus A."/>
            <person name="Cheng J.-F."/>
            <person name="Goodwin L."/>
            <person name="Pitluck S."/>
            <person name="Peters L."/>
            <person name="Mikhailova N."/>
            <person name="Teshima H."/>
            <person name="Han C."/>
            <person name="Tapia R."/>
            <person name="Land M."/>
            <person name="Hauser L."/>
            <person name="Kyrpides N."/>
            <person name="Ivanova N."/>
            <person name="Pagani I."/>
            <person name="Stein L."/>
            <person name="Woyke T."/>
        </authorList>
    </citation>
    <scope>NUCLEOTIDE SEQUENCE [LARGE SCALE GENOMIC DNA]</scope>
    <source>
        <strain evidence="3">MC09</strain>
    </source>
</reference>
<feature type="transmembrane region" description="Helical" evidence="1">
    <location>
        <begin position="51"/>
        <end position="69"/>
    </location>
</feature>
<keyword evidence="3" id="KW-1185">Reference proteome</keyword>
<keyword evidence="1" id="KW-0812">Transmembrane</keyword>
<dbReference type="KEGG" id="mmt:Metme_0158"/>
<dbReference type="HOGENOM" id="CLU_1382708_0_0_6"/>
<sequence>MNQSQDIKFEKFSSQRKLISLRGFLMLIAGVITAVESIIAPDMSIMTFTNAWLPVTAFIIFAVGVIEFFDTYFSRYTAMFFSNIQFAIFDLVFGGVLFWSSGYSAVKLSILIAVYLMVKSLFRVVLAFQGSFVNATSAKFGSIISFLLGLAIWIHWPLEPSIAFLSFCLSVEIALRGWTLVQFSYWLIDNYQPSEDF</sequence>
<name>F9ZYR1_METMM</name>
<proteinExistence type="predicted"/>
<protein>
    <submittedName>
        <fullName evidence="2">Uncharacterized protein</fullName>
    </submittedName>
</protein>